<dbReference type="AlphaFoldDB" id="A0A4P9VRL4"/>
<dbReference type="PANTHER" id="PTHR11364">
    <property type="entry name" value="THIOSULFATE SULFERTANSFERASE"/>
    <property type="match status" value="1"/>
</dbReference>
<evidence type="ECO:0000256" key="2">
    <source>
        <dbReference type="ARBA" id="ARBA00022737"/>
    </source>
</evidence>
<keyword evidence="5" id="KW-1185">Reference proteome</keyword>
<dbReference type="PROSITE" id="PS50206">
    <property type="entry name" value="RHODANESE_3"/>
    <property type="match status" value="2"/>
</dbReference>
<dbReference type="Proteomes" id="UP000257039">
    <property type="component" value="Unassembled WGS sequence"/>
</dbReference>
<name>A0A4P9VRL4_9GAMM</name>
<evidence type="ECO:0000313" key="4">
    <source>
        <dbReference type="EMBL" id="RDH44782.1"/>
    </source>
</evidence>
<accession>A0A4P9VRL4</accession>
<keyword evidence="2" id="KW-0677">Repeat</keyword>
<dbReference type="InterPro" id="IPR045078">
    <property type="entry name" value="TST/MPST-like"/>
</dbReference>
<protein>
    <submittedName>
        <fullName evidence="4">Sulfurtransferase</fullName>
    </submittedName>
</protein>
<keyword evidence="1 4" id="KW-0808">Transferase</keyword>
<dbReference type="CDD" id="cd01449">
    <property type="entry name" value="TST_Repeat_2"/>
    <property type="match status" value="1"/>
</dbReference>
<dbReference type="InterPro" id="IPR001763">
    <property type="entry name" value="Rhodanese-like_dom"/>
</dbReference>
<dbReference type="InterPro" id="IPR036873">
    <property type="entry name" value="Rhodanese-like_dom_sf"/>
</dbReference>
<proteinExistence type="predicted"/>
<feature type="domain" description="Rhodanese" evidence="3">
    <location>
        <begin position="15"/>
        <end position="136"/>
    </location>
</feature>
<dbReference type="GO" id="GO:0004792">
    <property type="term" value="F:thiosulfate-cyanide sulfurtransferase activity"/>
    <property type="evidence" value="ECO:0007669"/>
    <property type="project" value="InterPro"/>
</dbReference>
<evidence type="ECO:0000256" key="1">
    <source>
        <dbReference type="ARBA" id="ARBA00022679"/>
    </source>
</evidence>
<dbReference type="SUPFAM" id="SSF52821">
    <property type="entry name" value="Rhodanese/Cell cycle control phosphatase"/>
    <property type="match status" value="2"/>
</dbReference>
<dbReference type="CDD" id="cd01448">
    <property type="entry name" value="TST_Repeat_1"/>
    <property type="match status" value="1"/>
</dbReference>
<reference evidence="4 5" key="1">
    <citation type="submission" date="2017-04" db="EMBL/GenBank/DDBJ databases">
        <title>Draft genome sequence of Zooshikella ganghwensis VG4 isolated from Red Sea sediments.</title>
        <authorList>
            <person name="Rehman Z."/>
            <person name="Alam I."/>
            <person name="Kamau A."/>
            <person name="Bajic V."/>
            <person name="Leiknes T."/>
        </authorList>
    </citation>
    <scope>NUCLEOTIDE SEQUENCE [LARGE SCALE GENOMIC DNA]</scope>
    <source>
        <strain evidence="4 5">VG4</strain>
    </source>
</reference>
<dbReference type="RefSeq" id="WP_094787860.1">
    <property type="nucleotide sequence ID" value="NZ_NDXW01000001.1"/>
</dbReference>
<dbReference type="Gene3D" id="3.40.250.10">
    <property type="entry name" value="Rhodanese-like domain"/>
    <property type="match status" value="2"/>
</dbReference>
<gene>
    <name evidence="4" type="ORF">B9G39_15820</name>
</gene>
<dbReference type="Pfam" id="PF00581">
    <property type="entry name" value="Rhodanese"/>
    <property type="match status" value="2"/>
</dbReference>
<evidence type="ECO:0000313" key="5">
    <source>
        <dbReference type="Proteomes" id="UP000257039"/>
    </source>
</evidence>
<evidence type="ECO:0000259" key="3">
    <source>
        <dbReference type="PROSITE" id="PS50206"/>
    </source>
</evidence>
<dbReference type="InterPro" id="IPR001307">
    <property type="entry name" value="Thiosulphate_STrfase_CS"/>
</dbReference>
<dbReference type="PROSITE" id="PS00380">
    <property type="entry name" value="RHODANESE_1"/>
    <property type="match status" value="1"/>
</dbReference>
<dbReference type="SMART" id="SM00450">
    <property type="entry name" value="RHOD"/>
    <property type="match status" value="2"/>
</dbReference>
<comment type="caution">
    <text evidence="4">The sequence shown here is derived from an EMBL/GenBank/DDBJ whole genome shotgun (WGS) entry which is preliminary data.</text>
</comment>
<dbReference type="PANTHER" id="PTHR11364:SF27">
    <property type="entry name" value="SULFURTRANSFERASE"/>
    <property type="match status" value="1"/>
</dbReference>
<organism evidence="4 5">
    <name type="scientific">Zooshikella ganghwensis</name>
    <dbReference type="NCBI Taxonomy" id="202772"/>
    <lineage>
        <taxon>Bacteria</taxon>
        <taxon>Pseudomonadati</taxon>
        <taxon>Pseudomonadota</taxon>
        <taxon>Gammaproteobacteria</taxon>
        <taxon>Oceanospirillales</taxon>
        <taxon>Zooshikellaceae</taxon>
        <taxon>Zooshikella</taxon>
    </lineage>
</organism>
<sequence length="286" mass="31535">MSLLLSTFELNACLNDTNTRVVDCRFTLDDPDYGLAAYQQSHIPGAVFLDLNKDLSAPVVPGVTGRHPLPHPNQLAAKLESLGISSQHKIVIYDDADSAKAARLWWLLLWLGKSKDVYLLDGGYQAWMNDGFECTSVQPEYPAAQFDFECNNALKVEVDEVLSKISSEQIIVLDARSYSRFTGEKEPIDPVAGHIPGAVCCPYTENLDQSAKFKSSGELLERFQYLGVKEVSNCICYCGSGVTACHNIFSMQLAGLPMPKLYAGSWSEWITNPQRPVSKQDAMISG</sequence>
<dbReference type="EMBL" id="NDXW01000001">
    <property type="protein sequence ID" value="RDH44782.1"/>
    <property type="molecule type" value="Genomic_DNA"/>
</dbReference>
<feature type="domain" description="Rhodanese" evidence="3">
    <location>
        <begin position="166"/>
        <end position="278"/>
    </location>
</feature>